<proteinExistence type="predicted"/>
<name>A0A0F9LLS2_9ZZZZ</name>
<reference evidence="1" key="1">
    <citation type="journal article" date="2015" name="Nature">
        <title>Complex archaea that bridge the gap between prokaryotes and eukaryotes.</title>
        <authorList>
            <person name="Spang A."/>
            <person name="Saw J.H."/>
            <person name="Jorgensen S.L."/>
            <person name="Zaremba-Niedzwiedzka K."/>
            <person name="Martijn J."/>
            <person name="Lind A.E."/>
            <person name="van Eijk R."/>
            <person name="Schleper C."/>
            <person name="Guy L."/>
            <person name="Ettema T.J."/>
        </authorList>
    </citation>
    <scope>NUCLEOTIDE SEQUENCE</scope>
</reference>
<dbReference type="AlphaFoldDB" id="A0A0F9LLS2"/>
<organism evidence="1">
    <name type="scientific">marine sediment metagenome</name>
    <dbReference type="NCBI Taxonomy" id="412755"/>
    <lineage>
        <taxon>unclassified sequences</taxon>
        <taxon>metagenomes</taxon>
        <taxon>ecological metagenomes</taxon>
    </lineage>
</organism>
<evidence type="ECO:0000313" key="1">
    <source>
        <dbReference type="EMBL" id="KKM65270.1"/>
    </source>
</evidence>
<gene>
    <name evidence="1" type="ORF">LCGC14_1492970</name>
</gene>
<comment type="caution">
    <text evidence="1">The sequence shown here is derived from an EMBL/GenBank/DDBJ whole genome shotgun (WGS) entry which is preliminary data.</text>
</comment>
<accession>A0A0F9LLS2</accession>
<dbReference type="EMBL" id="LAZR01010754">
    <property type="protein sequence ID" value="KKM65270.1"/>
    <property type="molecule type" value="Genomic_DNA"/>
</dbReference>
<protein>
    <submittedName>
        <fullName evidence="1">Uncharacterized protein</fullName>
    </submittedName>
</protein>
<sequence length="138" mass="14491">MAIRTKNIGEQIIEFVVPAIQAADTNLATAFADFDGFIKNIYAELITAGITGNQKVDIHKNGVTIFGGATKINFATTSKTATYDTVTDVLAQIVKGDLLSLDVDSIHSGTAGDGLLVQMRIVRGRPGALTNVAPASLN</sequence>